<accession>A0ACA9PTH9</accession>
<reference evidence="1" key="1">
    <citation type="submission" date="2021-06" db="EMBL/GenBank/DDBJ databases">
        <authorList>
            <person name="Kallberg Y."/>
            <person name="Tangrot J."/>
            <person name="Rosling A."/>
        </authorList>
    </citation>
    <scope>NUCLEOTIDE SEQUENCE</scope>
    <source>
        <strain evidence="1">28 12/20/2015</strain>
    </source>
</reference>
<evidence type="ECO:0000313" key="1">
    <source>
        <dbReference type="EMBL" id="CAG8720213.1"/>
    </source>
</evidence>
<comment type="caution">
    <text evidence="1">The sequence shown here is derived from an EMBL/GenBank/DDBJ whole genome shotgun (WGS) entry which is preliminary data.</text>
</comment>
<dbReference type="EMBL" id="CAJVPW010029110">
    <property type="protein sequence ID" value="CAG8720213.1"/>
    <property type="molecule type" value="Genomic_DNA"/>
</dbReference>
<protein>
    <submittedName>
        <fullName evidence="1">5198_t:CDS:1</fullName>
    </submittedName>
</protein>
<proteinExistence type="predicted"/>
<gene>
    <name evidence="1" type="ORF">SPELUC_LOCUS12380</name>
</gene>
<evidence type="ECO:0000313" key="2">
    <source>
        <dbReference type="Proteomes" id="UP000789366"/>
    </source>
</evidence>
<dbReference type="Proteomes" id="UP000789366">
    <property type="component" value="Unassembled WGS sequence"/>
</dbReference>
<keyword evidence="2" id="KW-1185">Reference proteome</keyword>
<feature type="non-terminal residue" evidence="1">
    <location>
        <position position="226"/>
    </location>
</feature>
<name>A0ACA9PTH9_9GLOM</name>
<organism evidence="1 2">
    <name type="scientific">Cetraspora pellucida</name>
    <dbReference type="NCBI Taxonomy" id="1433469"/>
    <lineage>
        <taxon>Eukaryota</taxon>
        <taxon>Fungi</taxon>
        <taxon>Fungi incertae sedis</taxon>
        <taxon>Mucoromycota</taxon>
        <taxon>Glomeromycotina</taxon>
        <taxon>Glomeromycetes</taxon>
        <taxon>Diversisporales</taxon>
        <taxon>Gigasporaceae</taxon>
        <taxon>Cetraspora</taxon>
    </lineage>
</organism>
<sequence>MTVASSTHLTIKRDLGSNRCLLKVSLVDVVQDTVKEVNDENTIFGVLVKDYVSQDCSFMDKVVFSYHNSRFKHFKNSIRPNKSVLFIIGQMEIIQGDLYAYAADISYIDINFMAKKKISSSDSSQTMTKLHRSVRSKLLTAHQAASENLSKTSVTEKLDKGKEVIGSTTDMYSPKRIKVEDESDDLYYNEDEHTTVYDKKEVDNNNIYEKNIICENKRSMCSNKDK</sequence>